<feature type="domain" description="Urease accessory protein UreH-like transmembrane" evidence="2">
    <location>
        <begin position="10"/>
        <end position="212"/>
    </location>
</feature>
<reference evidence="3 4" key="1">
    <citation type="submission" date="2023-09" db="EMBL/GenBank/DDBJ databases">
        <authorList>
            <person name="Rey-Velasco X."/>
        </authorList>
    </citation>
    <scope>NUCLEOTIDE SEQUENCE [LARGE SCALE GENOMIC DNA]</scope>
    <source>
        <strain evidence="3 4">W409</strain>
    </source>
</reference>
<name>A0AAW8QZS1_9ALTE</name>
<feature type="transmembrane region" description="Helical" evidence="1">
    <location>
        <begin position="12"/>
        <end position="34"/>
    </location>
</feature>
<keyword evidence="1" id="KW-0472">Membrane</keyword>
<dbReference type="AlphaFoldDB" id="A0AAW8QZS1"/>
<accession>A0AAW8QZS1</accession>
<keyword evidence="4" id="KW-1185">Reference proteome</keyword>
<feature type="transmembrane region" description="Helical" evidence="1">
    <location>
        <begin position="202"/>
        <end position="219"/>
    </location>
</feature>
<feature type="transmembrane region" description="Helical" evidence="1">
    <location>
        <begin position="78"/>
        <end position="97"/>
    </location>
</feature>
<comment type="caution">
    <text evidence="3">The sequence shown here is derived from an EMBL/GenBank/DDBJ whole genome shotgun (WGS) entry which is preliminary data.</text>
</comment>
<organism evidence="3 4">
    <name type="scientific">Brumicola blandensis</name>
    <dbReference type="NCBI Taxonomy" id="3075611"/>
    <lineage>
        <taxon>Bacteria</taxon>
        <taxon>Pseudomonadati</taxon>
        <taxon>Pseudomonadota</taxon>
        <taxon>Gammaproteobacteria</taxon>
        <taxon>Alteromonadales</taxon>
        <taxon>Alteromonadaceae</taxon>
        <taxon>Brumicola</taxon>
    </lineage>
</organism>
<keyword evidence="1" id="KW-1133">Transmembrane helix</keyword>
<dbReference type="PANTHER" id="PTHR42208:SF1">
    <property type="entry name" value="HEAVY METAL TRANSPORTER"/>
    <property type="match status" value="1"/>
</dbReference>
<proteinExistence type="predicted"/>
<dbReference type="EMBL" id="JAVRIE010000001">
    <property type="protein sequence ID" value="MDT0581452.1"/>
    <property type="molecule type" value="Genomic_DNA"/>
</dbReference>
<sequence length="223" mass="24233">MNPDFNLLSAFLIGLAGGVHCIGMCGGIASAFTFAIPKNVSQLTYICAYNIGRILSYTAAGALTGYIGSIISTSANNAFPIFQIISIVFMVLLALYISDWYKGLSALERLGSHLWRHISPIGKKLIPFKNPLYTIAYGMIWGWLPCGLVYSMLSWSLASESVYQGASMMLFFGLGTLPAVMATSLGAGFLLPIFQHKYTRKMIAILLLAFSLILTYDLVTGNN</sequence>
<feature type="transmembrane region" description="Helical" evidence="1">
    <location>
        <begin position="132"/>
        <end position="153"/>
    </location>
</feature>
<evidence type="ECO:0000259" key="2">
    <source>
        <dbReference type="Pfam" id="PF13386"/>
    </source>
</evidence>
<keyword evidence="1" id="KW-0812">Transmembrane</keyword>
<gene>
    <name evidence="3" type="ORF">RM544_02805</name>
</gene>
<dbReference type="Pfam" id="PF13386">
    <property type="entry name" value="DsbD_2"/>
    <property type="match status" value="1"/>
</dbReference>
<dbReference type="Proteomes" id="UP001249020">
    <property type="component" value="Unassembled WGS sequence"/>
</dbReference>
<dbReference type="PANTHER" id="PTHR42208">
    <property type="entry name" value="HEAVY METAL TRANSPORTER-RELATED"/>
    <property type="match status" value="1"/>
</dbReference>
<dbReference type="InterPro" id="IPR039447">
    <property type="entry name" value="UreH-like_TM_dom"/>
</dbReference>
<evidence type="ECO:0000313" key="3">
    <source>
        <dbReference type="EMBL" id="MDT0581452.1"/>
    </source>
</evidence>
<feature type="transmembrane region" description="Helical" evidence="1">
    <location>
        <begin position="54"/>
        <end position="72"/>
    </location>
</feature>
<dbReference type="RefSeq" id="WP_311360253.1">
    <property type="nucleotide sequence ID" value="NZ_JAVRIE010000001.1"/>
</dbReference>
<protein>
    <submittedName>
        <fullName evidence="3">Sulfite exporter TauE/SafE family protein</fullName>
    </submittedName>
</protein>
<evidence type="ECO:0000313" key="4">
    <source>
        <dbReference type="Proteomes" id="UP001249020"/>
    </source>
</evidence>
<evidence type="ECO:0000256" key="1">
    <source>
        <dbReference type="SAM" id="Phobius"/>
    </source>
</evidence>
<feature type="transmembrane region" description="Helical" evidence="1">
    <location>
        <begin position="165"/>
        <end position="190"/>
    </location>
</feature>